<proteinExistence type="predicted"/>
<dbReference type="Proteomes" id="UP000226092">
    <property type="component" value="Segment"/>
</dbReference>
<dbReference type="KEGG" id="vg:55604509"/>
<reference evidence="1 2" key="1">
    <citation type="submission" date="2017-07" db="EMBL/GenBank/DDBJ databases">
        <title>In vitro design and evaluation of phage cocktails against multidrug-resistant Aeromonas salmonicida.</title>
        <authorList>
            <person name="Chen L."/>
            <person name="Yuan S."/>
            <person name="Ma Y."/>
        </authorList>
    </citation>
    <scope>NUCLEOTIDE SEQUENCE [LARGE SCALE GENOMIC DNA]</scope>
</reference>
<evidence type="ECO:0000313" key="2">
    <source>
        <dbReference type="Proteomes" id="UP000226092"/>
    </source>
</evidence>
<protein>
    <submittedName>
        <fullName evidence="1">Uncharacterized protein</fullName>
    </submittedName>
</protein>
<name>A0A223LD85_9CAUD</name>
<dbReference type="GeneID" id="55604509"/>
<dbReference type="EMBL" id="MF448340">
    <property type="protein sequence ID" value="ASU00410.1"/>
    <property type="molecule type" value="Genomic_DNA"/>
</dbReference>
<keyword evidence="2" id="KW-1185">Reference proteome</keyword>
<sequence length="78" mass="8989">MKHDAILKNSSPYPFNENKALGYVFCDTKNRFNDGEQIVTSFIIEYIRDYNDVTTHIVTKSGTVYKLVYGDMQDNSDV</sequence>
<organism evidence="1 2">
    <name type="scientific">Aeromonas phage AS-zj</name>
    <dbReference type="NCBI Taxonomy" id="2024208"/>
    <lineage>
        <taxon>Viruses</taxon>
        <taxon>Duplodnaviria</taxon>
        <taxon>Heunggongvirae</taxon>
        <taxon>Uroviricota</taxon>
        <taxon>Caudoviricetes</taxon>
        <taxon>Pantevenvirales</taxon>
        <taxon>Straboviridae</taxon>
        <taxon>Emmerichvirinae</taxon>
        <taxon>Ceceduovirus</taxon>
        <taxon>Ceceduovirus aszj</taxon>
    </lineage>
</organism>
<dbReference type="RefSeq" id="YP_009834442.1">
    <property type="nucleotide sequence ID" value="NC_048673.1"/>
</dbReference>
<evidence type="ECO:0000313" key="1">
    <source>
        <dbReference type="EMBL" id="ASU00410.1"/>
    </source>
</evidence>
<accession>A0A223LD85</accession>